<protein>
    <submittedName>
        <fullName evidence="1">Uncharacterized protein</fullName>
    </submittedName>
</protein>
<accession>A0A6A5ZEE7</accession>
<keyword evidence="2" id="KW-1185">Reference proteome</keyword>
<evidence type="ECO:0000313" key="1">
    <source>
        <dbReference type="EMBL" id="KAF2117313.1"/>
    </source>
</evidence>
<reference evidence="1" key="1">
    <citation type="journal article" date="2020" name="Stud. Mycol.">
        <title>101 Dothideomycetes genomes: a test case for predicting lifestyles and emergence of pathogens.</title>
        <authorList>
            <person name="Haridas S."/>
            <person name="Albert R."/>
            <person name="Binder M."/>
            <person name="Bloem J."/>
            <person name="Labutti K."/>
            <person name="Salamov A."/>
            <person name="Andreopoulos B."/>
            <person name="Baker S."/>
            <person name="Barry K."/>
            <person name="Bills G."/>
            <person name="Bluhm B."/>
            <person name="Cannon C."/>
            <person name="Castanera R."/>
            <person name="Culley D."/>
            <person name="Daum C."/>
            <person name="Ezra D."/>
            <person name="Gonzalez J."/>
            <person name="Henrissat B."/>
            <person name="Kuo A."/>
            <person name="Liang C."/>
            <person name="Lipzen A."/>
            <person name="Lutzoni F."/>
            <person name="Magnuson J."/>
            <person name="Mondo S."/>
            <person name="Nolan M."/>
            <person name="Ohm R."/>
            <person name="Pangilinan J."/>
            <person name="Park H.-J."/>
            <person name="Ramirez L."/>
            <person name="Alfaro M."/>
            <person name="Sun H."/>
            <person name="Tritt A."/>
            <person name="Yoshinaga Y."/>
            <person name="Zwiers L.-H."/>
            <person name="Turgeon B."/>
            <person name="Goodwin S."/>
            <person name="Spatafora J."/>
            <person name="Crous P."/>
            <person name="Grigoriev I."/>
        </authorList>
    </citation>
    <scope>NUCLEOTIDE SEQUENCE</scope>
    <source>
        <strain evidence="1">CBS 627.86</strain>
    </source>
</reference>
<organism evidence="1 2">
    <name type="scientific">Lophiotrema nucula</name>
    <dbReference type="NCBI Taxonomy" id="690887"/>
    <lineage>
        <taxon>Eukaryota</taxon>
        <taxon>Fungi</taxon>
        <taxon>Dikarya</taxon>
        <taxon>Ascomycota</taxon>
        <taxon>Pezizomycotina</taxon>
        <taxon>Dothideomycetes</taxon>
        <taxon>Pleosporomycetidae</taxon>
        <taxon>Pleosporales</taxon>
        <taxon>Lophiotremataceae</taxon>
        <taxon>Lophiotrema</taxon>
    </lineage>
</organism>
<dbReference type="Proteomes" id="UP000799770">
    <property type="component" value="Unassembled WGS sequence"/>
</dbReference>
<dbReference type="EMBL" id="ML977319">
    <property type="protein sequence ID" value="KAF2117313.1"/>
    <property type="molecule type" value="Genomic_DNA"/>
</dbReference>
<dbReference type="AlphaFoldDB" id="A0A6A5ZEE7"/>
<gene>
    <name evidence="1" type="ORF">BDV96DRAFT_598227</name>
</gene>
<proteinExistence type="predicted"/>
<sequence>MSPIIPLPPHFRAMKHQSELPEPFLSQLAADPNPSPIVQLYNNLPEMEQNQVRDTINRVKQLYERFPLSREPPLYLPHPEIQNWGIEMLSTLSHLCMIGHSKGLNLEQVEARIFTARMHIEGFLARNMPAASLPLPHSFHTYKVREVRLAIYNLIIRAEYEACKTAFEQLDIVLENHPILKHIDALQVEALSREFSTMLHQGLCVYEERKHRLMKGNSIFRGLVERGRALEWRDVFRADLVEGGKDENSDLENSMGALGLGAQ</sequence>
<evidence type="ECO:0000313" key="2">
    <source>
        <dbReference type="Proteomes" id="UP000799770"/>
    </source>
</evidence>
<name>A0A6A5ZEE7_9PLEO</name>